<dbReference type="AlphaFoldDB" id="A0A4S4BZ59"/>
<evidence type="ECO:0000313" key="1">
    <source>
        <dbReference type="EMBL" id="THF80578.1"/>
    </source>
</evidence>
<dbReference type="Proteomes" id="UP000310334">
    <property type="component" value="Unassembled WGS sequence"/>
</dbReference>
<name>A0A4S4BZ59_9BACI</name>
<sequence length="45" mass="5220">MINVKEHVQTDSLDLEWLELIKEAKQIGLSSDEIQQFLQFCEAAK</sequence>
<dbReference type="RefSeq" id="WP_136353128.1">
    <property type="nucleotide sequence ID" value="NZ_CP046266.1"/>
</dbReference>
<proteinExistence type="predicted"/>
<keyword evidence="2" id="KW-1185">Reference proteome</keyword>
<dbReference type="GO" id="GO:0006355">
    <property type="term" value="P:regulation of DNA-templated transcription"/>
    <property type="evidence" value="ECO:0007669"/>
    <property type="project" value="InterPro"/>
</dbReference>
<dbReference type="InterPro" id="IPR010981">
    <property type="entry name" value="SinR/SinI_dimer_dom"/>
</dbReference>
<dbReference type="PROSITE" id="PS51500">
    <property type="entry name" value="SIN"/>
    <property type="match status" value="1"/>
</dbReference>
<dbReference type="Pfam" id="PF08671">
    <property type="entry name" value="SinI"/>
    <property type="match status" value="1"/>
</dbReference>
<comment type="caution">
    <text evidence="1">The sequence shown here is derived from an EMBL/GenBank/DDBJ whole genome shotgun (WGS) entry which is preliminary data.</text>
</comment>
<reference evidence="1 2" key="1">
    <citation type="submission" date="2019-04" db="EMBL/GenBank/DDBJ databases">
        <title>Bacillus sediminilitoris sp. nov., isolated from a tidal flat sediment on the East China Sea.</title>
        <authorList>
            <person name="Wei Y."/>
            <person name="Mao H."/>
            <person name="Fang J."/>
        </authorList>
    </citation>
    <scope>NUCLEOTIDE SEQUENCE [LARGE SCALE GENOMIC DNA]</scope>
    <source>
        <strain evidence="1 2">DSL-17</strain>
    </source>
</reference>
<keyword evidence="1" id="KW-0238">DNA-binding</keyword>
<dbReference type="EMBL" id="SSNT01000006">
    <property type="protein sequence ID" value="THF80578.1"/>
    <property type="molecule type" value="Genomic_DNA"/>
</dbReference>
<organism evidence="1 2">
    <name type="scientific">Metabacillus sediminilitoris</name>
    <dbReference type="NCBI Taxonomy" id="2567941"/>
    <lineage>
        <taxon>Bacteria</taxon>
        <taxon>Bacillati</taxon>
        <taxon>Bacillota</taxon>
        <taxon>Bacilli</taxon>
        <taxon>Bacillales</taxon>
        <taxon>Bacillaceae</taxon>
        <taxon>Metabacillus</taxon>
    </lineage>
</organism>
<protein>
    <submittedName>
        <fullName evidence="1">DNA-binding anti-repressor SinI</fullName>
    </submittedName>
</protein>
<dbReference type="Gene3D" id="1.10.1660.10">
    <property type="match status" value="1"/>
</dbReference>
<gene>
    <name evidence="1" type="primary">sinI</name>
    <name evidence="1" type="ORF">E6W99_09270</name>
</gene>
<dbReference type="InterPro" id="IPR036281">
    <property type="entry name" value="SinR/SinI_dimer_dom_sf"/>
</dbReference>
<accession>A0A4S4BZ59</accession>
<dbReference type="GO" id="GO:0003677">
    <property type="term" value="F:DNA binding"/>
    <property type="evidence" value="ECO:0007669"/>
    <property type="project" value="UniProtKB-KW"/>
</dbReference>
<dbReference type="GO" id="GO:0046983">
    <property type="term" value="F:protein dimerization activity"/>
    <property type="evidence" value="ECO:0007669"/>
    <property type="project" value="InterPro"/>
</dbReference>
<evidence type="ECO:0000313" key="2">
    <source>
        <dbReference type="Proteomes" id="UP000310334"/>
    </source>
</evidence>
<dbReference type="OrthoDB" id="2943144at2"/>
<dbReference type="SUPFAM" id="SSF47406">
    <property type="entry name" value="SinR repressor dimerisation domain-like"/>
    <property type="match status" value="1"/>
</dbReference>